<feature type="non-terminal residue" evidence="1">
    <location>
        <position position="271"/>
    </location>
</feature>
<evidence type="ECO:0000313" key="2">
    <source>
        <dbReference type="Proteomes" id="UP001177023"/>
    </source>
</evidence>
<evidence type="ECO:0000313" key="1">
    <source>
        <dbReference type="EMBL" id="CAJ0566942.1"/>
    </source>
</evidence>
<gene>
    <name evidence="1" type="ORF">MSPICULIGERA_LOCUS5520</name>
</gene>
<dbReference type="EMBL" id="CATQJA010001362">
    <property type="protein sequence ID" value="CAJ0566942.1"/>
    <property type="molecule type" value="Genomic_DNA"/>
</dbReference>
<comment type="caution">
    <text evidence="1">The sequence shown here is derived from an EMBL/GenBank/DDBJ whole genome shotgun (WGS) entry which is preliminary data.</text>
</comment>
<dbReference type="Proteomes" id="UP001177023">
    <property type="component" value="Unassembled WGS sequence"/>
</dbReference>
<name>A0AA36CEF4_9BILA</name>
<keyword evidence="2" id="KW-1185">Reference proteome</keyword>
<organism evidence="1 2">
    <name type="scientific">Mesorhabditis spiculigera</name>
    <dbReference type="NCBI Taxonomy" id="96644"/>
    <lineage>
        <taxon>Eukaryota</taxon>
        <taxon>Metazoa</taxon>
        <taxon>Ecdysozoa</taxon>
        <taxon>Nematoda</taxon>
        <taxon>Chromadorea</taxon>
        <taxon>Rhabditida</taxon>
        <taxon>Rhabditina</taxon>
        <taxon>Rhabditomorpha</taxon>
        <taxon>Rhabditoidea</taxon>
        <taxon>Rhabditidae</taxon>
        <taxon>Mesorhabditinae</taxon>
        <taxon>Mesorhabditis</taxon>
    </lineage>
</organism>
<protein>
    <submittedName>
        <fullName evidence="1">Uncharacterized protein</fullName>
    </submittedName>
</protein>
<sequence length="271" mass="31716">MKTLWIHFGRNITDTTSLVDVKAPNIVAYMSLMKDVTEENRTSKVPDAELLEQFDKTVVPTLRTIMEQWERGEREIGYILLHSRRPAGDESLYEWERFLDWHHLDPEFFNLPRKLGVGRIDPYHIGLNSCLIRRERFNNSALMIAIRGPTLLLASCSHIRRRNCYLDEIYDDDDVAKEAAKKMKQANAEEKDANGKVVADTDLLGLRRRQQIVVDNWAKMKPYNTIPTRELAIQRFIINRGYSTEAWPFRSQRYCTQEEDPILTAYQPLEE</sequence>
<proteinExistence type="predicted"/>
<reference evidence="1" key="1">
    <citation type="submission" date="2023-06" db="EMBL/GenBank/DDBJ databases">
        <authorList>
            <person name="Delattre M."/>
        </authorList>
    </citation>
    <scope>NUCLEOTIDE SEQUENCE</scope>
    <source>
        <strain evidence="1">AF72</strain>
    </source>
</reference>
<accession>A0AA36CEF4</accession>
<dbReference type="AlphaFoldDB" id="A0AA36CEF4"/>